<dbReference type="InterPro" id="IPR036942">
    <property type="entry name" value="Beta-barrel_TonB_sf"/>
</dbReference>
<dbReference type="InterPro" id="IPR039426">
    <property type="entry name" value="TonB-dep_rcpt-like"/>
</dbReference>
<dbReference type="InterPro" id="IPR000531">
    <property type="entry name" value="Beta-barrel_TonB"/>
</dbReference>
<dbReference type="PANTHER" id="PTHR30069:SF37">
    <property type="entry name" value="FERRIC VIBRIOBACTIN RECEPTOR VIUA"/>
    <property type="match status" value="1"/>
</dbReference>
<organism evidence="9 10">
    <name type="scientific">Piscinibacter koreensis</name>
    <dbReference type="NCBI Taxonomy" id="2742824"/>
    <lineage>
        <taxon>Bacteria</taxon>
        <taxon>Pseudomonadati</taxon>
        <taxon>Pseudomonadota</taxon>
        <taxon>Betaproteobacteria</taxon>
        <taxon>Burkholderiales</taxon>
        <taxon>Sphaerotilaceae</taxon>
        <taxon>Piscinibacter</taxon>
    </lineage>
</organism>
<accession>A0A7Y6NLX7</accession>
<proteinExistence type="predicted"/>
<evidence type="ECO:0000256" key="1">
    <source>
        <dbReference type="ARBA" id="ARBA00004571"/>
    </source>
</evidence>
<comment type="subcellular location">
    <subcellularLocation>
        <location evidence="1">Cell outer membrane</location>
        <topology evidence="1">Multi-pass membrane protein</topology>
    </subcellularLocation>
</comment>
<evidence type="ECO:0000256" key="5">
    <source>
        <dbReference type="ARBA" id="ARBA00023077"/>
    </source>
</evidence>
<evidence type="ECO:0000259" key="8">
    <source>
        <dbReference type="Pfam" id="PF00593"/>
    </source>
</evidence>
<keyword evidence="5" id="KW-0798">TonB box</keyword>
<evidence type="ECO:0000256" key="6">
    <source>
        <dbReference type="ARBA" id="ARBA00023136"/>
    </source>
</evidence>
<keyword evidence="9" id="KW-0675">Receptor</keyword>
<dbReference type="Gene3D" id="2.40.170.20">
    <property type="entry name" value="TonB-dependent receptor, beta-barrel domain"/>
    <property type="match status" value="1"/>
</dbReference>
<dbReference type="Proteomes" id="UP000529637">
    <property type="component" value="Unassembled WGS sequence"/>
</dbReference>
<dbReference type="Pfam" id="PF00593">
    <property type="entry name" value="TonB_dep_Rec_b-barrel"/>
    <property type="match status" value="1"/>
</dbReference>
<keyword evidence="10" id="KW-1185">Reference proteome</keyword>
<dbReference type="PANTHER" id="PTHR30069">
    <property type="entry name" value="TONB-DEPENDENT OUTER MEMBRANE RECEPTOR"/>
    <property type="match status" value="1"/>
</dbReference>
<protein>
    <submittedName>
        <fullName evidence="9">TonB-dependent receptor</fullName>
    </submittedName>
</protein>
<keyword evidence="7" id="KW-0998">Cell outer membrane</keyword>
<dbReference type="EMBL" id="JABWMJ010000003">
    <property type="protein sequence ID" value="NUZ05531.1"/>
    <property type="molecule type" value="Genomic_DNA"/>
</dbReference>
<reference evidence="9 10" key="1">
    <citation type="submission" date="2020-06" db="EMBL/GenBank/DDBJ databases">
        <title>Schlegella sp. ID0723 isolated from air conditioner.</title>
        <authorList>
            <person name="Kim D.Y."/>
            <person name="Kim D.-U."/>
        </authorList>
    </citation>
    <scope>NUCLEOTIDE SEQUENCE [LARGE SCALE GENOMIC DNA]</scope>
    <source>
        <strain evidence="9 10">ID0723</strain>
    </source>
</reference>
<sequence length="243" mass="27044">MLPSAKLAWNVTPRDLIWGGVSRAVRSPARLDREIVFPTEAPYVLAGGPDFRSEVANVVELGYRGQWTTATSWDATAFLHDYRRLRSLETDAFGVARIENRIRGQVRGIEASAQWQAARDWRLRGGLLLLSKRLRAVDGSNDAAGPAGLGNDPKYQWTLRSSHRIGSAGEIEAAVRRVGALPQPRVPAYTAVDFRAAWHVTPTLDLSVAVRNAFDPGHVEFRSDPYTTEIPRAFMLALRWQMP</sequence>
<dbReference type="RefSeq" id="WP_176067585.1">
    <property type="nucleotide sequence ID" value="NZ_JABWMJ010000003.1"/>
</dbReference>
<comment type="caution">
    <text evidence="9">The sequence shown here is derived from an EMBL/GenBank/DDBJ whole genome shotgun (WGS) entry which is preliminary data.</text>
</comment>
<evidence type="ECO:0000256" key="2">
    <source>
        <dbReference type="ARBA" id="ARBA00022448"/>
    </source>
</evidence>
<dbReference type="GO" id="GO:0009279">
    <property type="term" value="C:cell outer membrane"/>
    <property type="evidence" value="ECO:0007669"/>
    <property type="project" value="UniProtKB-SubCell"/>
</dbReference>
<keyword evidence="6" id="KW-0472">Membrane</keyword>
<keyword evidence="3" id="KW-1134">Transmembrane beta strand</keyword>
<evidence type="ECO:0000256" key="7">
    <source>
        <dbReference type="ARBA" id="ARBA00023237"/>
    </source>
</evidence>
<dbReference type="AlphaFoldDB" id="A0A7Y6NLX7"/>
<feature type="domain" description="TonB-dependent receptor-like beta-barrel" evidence="8">
    <location>
        <begin position="2"/>
        <end position="212"/>
    </location>
</feature>
<evidence type="ECO:0000313" key="9">
    <source>
        <dbReference type="EMBL" id="NUZ05531.1"/>
    </source>
</evidence>
<dbReference type="GO" id="GO:0015344">
    <property type="term" value="F:siderophore uptake transmembrane transporter activity"/>
    <property type="evidence" value="ECO:0007669"/>
    <property type="project" value="TreeGrafter"/>
</dbReference>
<dbReference type="GO" id="GO:0044718">
    <property type="term" value="P:siderophore transmembrane transport"/>
    <property type="evidence" value="ECO:0007669"/>
    <property type="project" value="TreeGrafter"/>
</dbReference>
<gene>
    <name evidence="9" type="ORF">HQN59_07120</name>
</gene>
<dbReference type="SUPFAM" id="SSF56935">
    <property type="entry name" value="Porins"/>
    <property type="match status" value="1"/>
</dbReference>
<evidence type="ECO:0000256" key="3">
    <source>
        <dbReference type="ARBA" id="ARBA00022452"/>
    </source>
</evidence>
<keyword evidence="2" id="KW-0813">Transport</keyword>
<keyword evidence="4" id="KW-0812">Transmembrane</keyword>
<evidence type="ECO:0000313" key="10">
    <source>
        <dbReference type="Proteomes" id="UP000529637"/>
    </source>
</evidence>
<evidence type="ECO:0000256" key="4">
    <source>
        <dbReference type="ARBA" id="ARBA00022692"/>
    </source>
</evidence>
<name>A0A7Y6NLX7_9BURK</name>